<organism evidence="1 2">
    <name type="scientific">Corynebacterium marambiense</name>
    <dbReference type="NCBI Taxonomy" id="2765364"/>
    <lineage>
        <taxon>Bacteria</taxon>
        <taxon>Bacillati</taxon>
        <taxon>Actinomycetota</taxon>
        <taxon>Actinomycetes</taxon>
        <taxon>Mycobacteriales</taxon>
        <taxon>Corynebacteriaceae</taxon>
        <taxon>Corynebacterium</taxon>
    </lineage>
</organism>
<reference evidence="1 2" key="1">
    <citation type="submission" date="2020-12" db="EMBL/GenBank/DDBJ databases">
        <title>Genome public.</title>
        <authorList>
            <person name="Sun Q."/>
        </authorList>
    </citation>
    <scope>NUCLEOTIDE SEQUENCE [LARGE SCALE GENOMIC DNA]</scope>
    <source>
        <strain evidence="1 2">CCM 8864</strain>
    </source>
</reference>
<evidence type="ECO:0000313" key="1">
    <source>
        <dbReference type="EMBL" id="MBI9000044.1"/>
    </source>
</evidence>
<name>A0ABS0VTE3_9CORY</name>
<accession>A0ABS0VTE3</accession>
<keyword evidence="2" id="KW-1185">Reference proteome</keyword>
<protein>
    <recommendedName>
        <fullName evidence="3">DUF222 domain-containing protein</fullName>
    </recommendedName>
</protein>
<proteinExistence type="predicted"/>
<dbReference type="Proteomes" id="UP000625574">
    <property type="component" value="Unassembled WGS sequence"/>
</dbReference>
<sequence length="183" mass="20904">MRDFEKERKQHIMDYLRCLMRMNSTTARDKACYVHLDDYGDCWQARTIHEAITTVAAANITAGHPTQRLLTADINARLVSSGAMTNTALARFWHELVSPTNPEDNPQPEPWRSRELAARITEDHFRFVWHEAHTLTEDMAFTAPIETLTEKLRLDRERLLAIHNRMVTTTPGRALHAVGGDAA</sequence>
<gene>
    <name evidence="1" type="ORF">JDV76_03540</name>
</gene>
<dbReference type="EMBL" id="JAEIOT010000005">
    <property type="protein sequence ID" value="MBI9000044.1"/>
    <property type="molecule type" value="Genomic_DNA"/>
</dbReference>
<comment type="caution">
    <text evidence="1">The sequence shown here is derived from an EMBL/GenBank/DDBJ whole genome shotgun (WGS) entry which is preliminary data.</text>
</comment>
<dbReference type="RefSeq" id="WP_198735508.1">
    <property type="nucleotide sequence ID" value="NZ_JAEIOT010000005.1"/>
</dbReference>
<evidence type="ECO:0000313" key="2">
    <source>
        <dbReference type="Proteomes" id="UP000625574"/>
    </source>
</evidence>
<evidence type="ECO:0008006" key="3">
    <source>
        <dbReference type="Google" id="ProtNLM"/>
    </source>
</evidence>